<feature type="domain" description="RecX third three-helical" evidence="8">
    <location>
        <begin position="210"/>
        <end position="254"/>
    </location>
</feature>
<keyword evidence="5 6" id="KW-0963">Cytoplasm</keyword>
<dbReference type="HAMAP" id="MF_01114">
    <property type="entry name" value="RecX"/>
    <property type="match status" value="1"/>
</dbReference>
<name>A0A414CJC6_STRPA</name>
<dbReference type="GO" id="GO:0006282">
    <property type="term" value="P:regulation of DNA repair"/>
    <property type="evidence" value="ECO:0007669"/>
    <property type="project" value="UniProtKB-UniRule"/>
</dbReference>
<feature type="domain" description="RecX second three-helical" evidence="7">
    <location>
        <begin position="104"/>
        <end position="143"/>
    </location>
</feature>
<dbReference type="Pfam" id="PF02631">
    <property type="entry name" value="RecX_HTH2"/>
    <property type="match status" value="1"/>
</dbReference>
<evidence type="ECO:0000259" key="7">
    <source>
        <dbReference type="Pfam" id="PF02631"/>
    </source>
</evidence>
<evidence type="ECO:0000313" key="10">
    <source>
        <dbReference type="EMBL" id="RHC95071.1"/>
    </source>
</evidence>
<dbReference type="InterPro" id="IPR053926">
    <property type="entry name" value="RecX_HTH_1st"/>
</dbReference>
<dbReference type="InterPro" id="IPR036388">
    <property type="entry name" value="WH-like_DNA-bd_sf"/>
</dbReference>
<evidence type="ECO:0000256" key="6">
    <source>
        <dbReference type="HAMAP-Rule" id="MF_01114"/>
    </source>
</evidence>
<evidence type="ECO:0000259" key="9">
    <source>
        <dbReference type="Pfam" id="PF21982"/>
    </source>
</evidence>
<dbReference type="Pfam" id="PF21981">
    <property type="entry name" value="RecX_HTH3"/>
    <property type="match status" value="1"/>
</dbReference>
<dbReference type="PANTHER" id="PTHR33602:SF1">
    <property type="entry name" value="REGULATORY PROTEIN RECX FAMILY PROTEIN"/>
    <property type="match status" value="1"/>
</dbReference>
<dbReference type="Proteomes" id="UP000285773">
    <property type="component" value="Unassembled WGS sequence"/>
</dbReference>
<dbReference type="InterPro" id="IPR003783">
    <property type="entry name" value="Regulatory_RecX"/>
</dbReference>
<comment type="caution">
    <text evidence="10">The sequence shown here is derived from an EMBL/GenBank/DDBJ whole genome shotgun (WGS) entry which is preliminary data.</text>
</comment>
<organism evidence="10 11">
    <name type="scientific">Streptococcus parasanguinis</name>
    <dbReference type="NCBI Taxonomy" id="1318"/>
    <lineage>
        <taxon>Bacteria</taxon>
        <taxon>Bacillati</taxon>
        <taxon>Bacillota</taxon>
        <taxon>Bacilli</taxon>
        <taxon>Lactobacillales</taxon>
        <taxon>Streptococcaceae</taxon>
        <taxon>Streptococcus</taxon>
    </lineage>
</organism>
<dbReference type="InterPro" id="IPR053925">
    <property type="entry name" value="RecX_HTH_3rd"/>
</dbReference>
<evidence type="ECO:0000256" key="1">
    <source>
        <dbReference type="ARBA" id="ARBA00003529"/>
    </source>
</evidence>
<dbReference type="NCBIfam" id="NF010733">
    <property type="entry name" value="PRK14135.1"/>
    <property type="match status" value="1"/>
</dbReference>
<protein>
    <recommendedName>
        <fullName evidence="4 6">Regulatory protein RecX</fullName>
    </recommendedName>
</protein>
<reference evidence="10 11" key="1">
    <citation type="submission" date="2018-08" db="EMBL/GenBank/DDBJ databases">
        <title>A genome reference for cultivated species of the human gut microbiota.</title>
        <authorList>
            <person name="Zou Y."/>
            <person name="Xue W."/>
            <person name="Luo G."/>
        </authorList>
    </citation>
    <scope>NUCLEOTIDE SEQUENCE [LARGE SCALE GENOMIC DNA]</scope>
    <source>
        <strain evidence="10 11">AM33-3BH</strain>
    </source>
</reference>
<feature type="domain" description="RecX first three-helical" evidence="9">
    <location>
        <begin position="59"/>
        <end position="97"/>
    </location>
</feature>
<evidence type="ECO:0000256" key="4">
    <source>
        <dbReference type="ARBA" id="ARBA00018111"/>
    </source>
</evidence>
<dbReference type="PANTHER" id="PTHR33602">
    <property type="entry name" value="REGULATORY PROTEIN RECX FAMILY PROTEIN"/>
    <property type="match status" value="1"/>
</dbReference>
<evidence type="ECO:0000256" key="3">
    <source>
        <dbReference type="ARBA" id="ARBA00009695"/>
    </source>
</evidence>
<dbReference type="AlphaFoldDB" id="A0A414CJC6"/>
<proteinExistence type="inferred from homology"/>
<evidence type="ECO:0000256" key="2">
    <source>
        <dbReference type="ARBA" id="ARBA00004496"/>
    </source>
</evidence>
<comment type="function">
    <text evidence="1 6">Modulates RecA activity.</text>
</comment>
<comment type="subcellular location">
    <subcellularLocation>
        <location evidence="2 6">Cytoplasm</location>
    </subcellularLocation>
</comment>
<dbReference type="Gene3D" id="1.10.10.10">
    <property type="entry name" value="Winged helix-like DNA-binding domain superfamily/Winged helix DNA-binding domain"/>
    <property type="match status" value="4"/>
</dbReference>
<dbReference type="GO" id="GO:0005737">
    <property type="term" value="C:cytoplasm"/>
    <property type="evidence" value="ECO:0007669"/>
    <property type="project" value="UniProtKB-SubCell"/>
</dbReference>
<dbReference type="EMBL" id="QSIO01000002">
    <property type="protein sequence ID" value="RHC95071.1"/>
    <property type="molecule type" value="Genomic_DNA"/>
</dbReference>
<dbReference type="InterPro" id="IPR053924">
    <property type="entry name" value="RecX_HTH_2nd"/>
</dbReference>
<accession>A0A414CJC6</accession>
<gene>
    <name evidence="6" type="primary">recX</name>
    <name evidence="10" type="ORF">DW820_06985</name>
</gene>
<dbReference type="Pfam" id="PF21982">
    <property type="entry name" value="RecX_HTH1"/>
    <property type="match status" value="1"/>
</dbReference>
<dbReference type="RefSeq" id="WP_118095834.1">
    <property type="nucleotide sequence ID" value="NZ_QSIO01000002.1"/>
</dbReference>
<evidence type="ECO:0000256" key="5">
    <source>
        <dbReference type="ARBA" id="ARBA00022490"/>
    </source>
</evidence>
<sequence>MKITKLEKKKRLYLLELDNDQKLYITEDTIVKYFLSKDKEISEEELKEIQEFAQYSYGKNLALYHLSFKARTTKEVRDYLTKYEIESGIIDKVVQHLKEDKWLDDRQYARNLIEANLLSGDKGPLLLEQKIQQKGIPKSILQEILADYDFSEVIDRTAIKLLKKYQGKYPLKAIETKIIQALISKGFAYNQAKIAFQNLELETDEETTNELILKELEKQYRKYSKKYEGYDLKQRLTQALARKGYDYSDITSAIREYLDS</sequence>
<comment type="similarity">
    <text evidence="3 6">Belongs to the RecX family.</text>
</comment>
<evidence type="ECO:0000313" key="11">
    <source>
        <dbReference type="Proteomes" id="UP000285773"/>
    </source>
</evidence>
<evidence type="ECO:0000259" key="8">
    <source>
        <dbReference type="Pfam" id="PF21981"/>
    </source>
</evidence>